<evidence type="ECO:0000313" key="1">
    <source>
        <dbReference type="EMBL" id="CCU55464.1"/>
    </source>
</evidence>
<reference evidence="1" key="1">
    <citation type="journal article" date="2013" name="J. Virol.">
        <title>New Insights into the Evolution of Entomopoxvirinae from the Complete Genome Sequences of Four Entomopoxviruses Infecting Adoxophyes honmai, Choristoneura biennis, Choristoneura rosaceana, and Mythimna separata.</title>
        <authorList>
            <person name="Theze J."/>
            <person name="Takatsuka J."/>
            <person name="Li Z."/>
            <person name="Gallais J."/>
            <person name="Doucet D."/>
            <person name="Arif B."/>
            <person name="Nakai M."/>
            <person name="Herniou E.A."/>
        </authorList>
    </citation>
    <scope>NUCLEOTIDE SEQUENCE</scope>
    <source>
        <strain evidence="1">Tokyo</strain>
    </source>
</reference>
<gene>
    <name evidence="1" type="ORF">AHEV_143</name>
</gene>
<dbReference type="Proteomes" id="UP000792575">
    <property type="component" value="Genome"/>
</dbReference>
<dbReference type="KEGG" id="vg:15614072"/>
<dbReference type="RefSeq" id="YP_008003966.1">
    <property type="nucleotide sequence ID" value="NC_021247.1"/>
</dbReference>
<protein>
    <submittedName>
        <fullName evidence="1">Uncharacterized protein</fullName>
    </submittedName>
</protein>
<dbReference type="GeneID" id="15614072"/>
<organism evidence="1 2">
    <name type="scientific">Adoxophyes honmai entomopoxvirus 'L'</name>
    <dbReference type="NCBI Taxonomy" id="1293540"/>
    <lineage>
        <taxon>Viruses</taxon>
        <taxon>Varidnaviria</taxon>
        <taxon>Bamfordvirae</taxon>
        <taxon>Nucleocytoviricota</taxon>
        <taxon>Pokkesviricetes</taxon>
        <taxon>Chitovirales</taxon>
        <taxon>Poxviridae</taxon>
        <taxon>Entomopoxvirinae</taxon>
        <taxon>Betaentomopoxvirus</taxon>
        <taxon>Betaentomopoxvirus ahonmai</taxon>
    </lineage>
</organism>
<accession>A0A916KP51</accession>
<sequence>MYYRYKCTSTVVFFAKFNEYNWNKYKNVIEKNIKKGRKQYYCKYMVGNILDYIKDYNNIYKLFECNVPRIFKYFTEDKIKLNLIKKSKLLQTCNNTDYYVVIGAIGKHNPGIIDINNTSLSKVKIEYFNFYNNILKMLPKKSYNLIYYKYMINDILDEFIDIHPKDFLNIINAGISINK</sequence>
<dbReference type="OrthoDB" id="34312at10239"/>
<proteinExistence type="predicted"/>
<evidence type="ECO:0000313" key="2">
    <source>
        <dbReference type="Proteomes" id="UP000792575"/>
    </source>
</evidence>
<name>A0A916KP51_9POXV</name>
<dbReference type="EMBL" id="HF679131">
    <property type="protein sequence ID" value="CCU55464.1"/>
    <property type="molecule type" value="Genomic_DNA"/>
</dbReference>
<keyword evidence="2" id="KW-1185">Reference proteome</keyword>